<gene>
    <name evidence="2" type="ORF">VOLCADRAFT_94928</name>
</gene>
<evidence type="ECO:0000313" key="3">
    <source>
        <dbReference type="Proteomes" id="UP000001058"/>
    </source>
</evidence>
<dbReference type="AlphaFoldDB" id="D8U654"/>
<feature type="compositionally biased region" description="Basic and acidic residues" evidence="1">
    <location>
        <begin position="659"/>
        <end position="668"/>
    </location>
</feature>
<feature type="region of interest" description="Disordered" evidence="1">
    <location>
        <begin position="890"/>
        <end position="914"/>
    </location>
</feature>
<proteinExistence type="predicted"/>
<feature type="region of interest" description="Disordered" evidence="1">
    <location>
        <begin position="812"/>
        <end position="855"/>
    </location>
</feature>
<feature type="compositionally biased region" description="Pro residues" evidence="1">
    <location>
        <begin position="589"/>
        <end position="598"/>
    </location>
</feature>
<protein>
    <submittedName>
        <fullName evidence="2">Uncharacterized protein</fullName>
    </submittedName>
</protein>
<dbReference type="KEGG" id="vcn:VOLCADRAFT_94928"/>
<dbReference type="EMBL" id="GL378361">
    <property type="protein sequence ID" value="EFJ44880.1"/>
    <property type="molecule type" value="Genomic_DNA"/>
</dbReference>
<reference evidence="2 3" key="1">
    <citation type="journal article" date="2010" name="Science">
        <title>Genomic analysis of organismal complexity in the multicellular green alga Volvox carteri.</title>
        <authorList>
            <person name="Prochnik S.E."/>
            <person name="Umen J."/>
            <person name="Nedelcu A.M."/>
            <person name="Hallmann A."/>
            <person name="Miller S.M."/>
            <person name="Nishii I."/>
            <person name="Ferris P."/>
            <person name="Kuo A."/>
            <person name="Mitros T."/>
            <person name="Fritz-Laylin L.K."/>
            <person name="Hellsten U."/>
            <person name="Chapman J."/>
            <person name="Simakov O."/>
            <person name="Rensing S.A."/>
            <person name="Terry A."/>
            <person name="Pangilinan J."/>
            <person name="Kapitonov V."/>
            <person name="Jurka J."/>
            <person name="Salamov A."/>
            <person name="Shapiro H."/>
            <person name="Schmutz J."/>
            <person name="Grimwood J."/>
            <person name="Lindquist E."/>
            <person name="Lucas S."/>
            <person name="Grigoriev I.V."/>
            <person name="Schmitt R."/>
            <person name="Kirk D."/>
            <person name="Rokhsar D.S."/>
        </authorList>
    </citation>
    <scope>NUCLEOTIDE SEQUENCE [LARGE SCALE GENOMIC DNA]</scope>
    <source>
        <strain evidence="3">f. Nagariensis / Eve</strain>
    </source>
</reference>
<dbReference type="RefSeq" id="XP_002954163.1">
    <property type="nucleotide sequence ID" value="XM_002954117.1"/>
</dbReference>
<organism evidence="3">
    <name type="scientific">Volvox carteri f. nagariensis</name>
    <dbReference type="NCBI Taxonomy" id="3068"/>
    <lineage>
        <taxon>Eukaryota</taxon>
        <taxon>Viridiplantae</taxon>
        <taxon>Chlorophyta</taxon>
        <taxon>core chlorophytes</taxon>
        <taxon>Chlorophyceae</taxon>
        <taxon>CS clade</taxon>
        <taxon>Chlamydomonadales</taxon>
        <taxon>Volvocaceae</taxon>
        <taxon>Volvox</taxon>
    </lineage>
</organism>
<accession>D8U654</accession>
<keyword evidence="3" id="KW-1185">Reference proteome</keyword>
<sequence>MYEIFGRTALLGRWIVDETSPLWAPFSPEMHEERKRSATYRAALGLGGGGGGGRGQLPSSDVAFGDFGLGNEQQEYNTDEELDDEYGNNLRAYHEGLLGLTPPRPPLRERLAAVQASVGHGAATAGALAHRGLQLTEGVVEGGAKTALLLGAVPLAGTAAVAGGGCLLACFAPGNVAPQVLDPEPTGTAAAAALGLPAFGAYGAYAGTRAAVHGTHRAAQAGGTAASWVLHLAWEVVEWAVDTAGPEHPLIGPHVAERVWSTWLGMLLLAATLSLRMADRTARVVAGVVAAVAAVPAERLAHRRQAAAVVGWRRPGVGTAVPGPLKHIMLPSAARALIISSGGGGGGAGDLSRYGSSVSVPERTPSEAASIGVSVGSGVNVGSHGGGGLLSYMLAPMVMAAAAALACADFWAWRVRQMIARMWYVTIGTRAAALQPPLHVQPYRRQEEHAGGGSSGTAAAAAATAASSAPSYYPPASSVSAEAPAVSTSGLPPTGGPPTAFRLIPPIPVAYPGLGGGGPPGAGTYGAGSGYGHDKESFASPADAFAAALEFMGTATAGRLGRAGGGGTAAAAAAVPQHRRSNAHDQLPFEPPPPPAPRPAAAGHTSGSTTDGDVERARESYTSLKDRERERSVDLDVLDAADGGGAAGGTPAARSRHRPSVENHEHQHQHQHPRHHWGVFDKALRRDRRMSAEAEVDVSQQLRRSDAATSSGALTPPGSGGSTTAAAAAGADRQYPAGPIDASDAGGGGGGGVPKAHGRFFGYTPQTAGFNDGAAAAADGGEQQQQRQRHAKHGAGVAGALAGLVGKFTGGGGGGGDGGDGDGGGDYGGGNHGRSHHDQPQQQLQRQRDEEVSELQKLGGPLYHHNHGKVQHFGDMDVYERGGTAVDQGRTPAVTGANGNGAKKGLTLGAQPGV</sequence>
<feature type="compositionally biased region" description="Low complexity" evidence="1">
    <location>
        <begin position="709"/>
        <end position="731"/>
    </location>
</feature>
<feature type="region of interest" description="Disordered" evidence="1">
    <location>
        <begin position="691"/>
        <end position="796"/>
    </location>
</feature>
<feature type="compositionally biased region" description="Basic and acidic residues" evidence="1">
    <location>
        <begin position="613"/>
        <end position="634"/>
    </location>
</feature>
<feature type="compositionally biased region" description="Gly residues" evidence="1">
    <location>
        <begin position="812"/>
        <end position="832"/>
    </location>
</feature>
<evidence type="ECO:0000256" key="1">
    <source>
        <dbReference type="SAM" id="MobiDB-lite"/>
    </source>
</evidence>
<dbReference type="GeneID" id="9626024"/>
<feature type="region of interest" description="Disordered" evidence="1">
    <location>
        <begin position="562"/>
        <end position="678"/>
    </location>
</feature>
<dbReference type="Proteomes" id="UP000001058">
    <property type="component" value="Unassembled WGS sequence"/>
</dbReference>
<dbReference type="STRING" id="3068.D8U654"/>
<name>D8U654_VOLCA</name>
<feature type="compositionally biased region" description="Low complexity" evidence="1">
    <location>
        <begin position="768"/>
        <end position="786"/>
    </location>
</feature>
<evidence type="ECO:0000313" key="2">
    <source>
        <dbReference type="EMBL" id="EFJ44880.1"/>
    </source>
</evidence>
<dbReference type="InParanoid" id="D8U654"/>